<dbReference type="InterPro" id="IPR048059">
    <property type="entry name" value="Rrp5_S1_rpt_hs1_sc1"/>
</dbReference>
<keyword evidence="3" id="KW-0597">Phosphoprotein</keyword>
<dbReference type="InterPro" id="IPR003107">
    <property type="entry name" value="HAT"/>
</dbReference>
<feature type="domain" description="S1 motif" evidence="8">
    <location>
        <begin position="1196"/>
        <end position="1265"/>
    </location>
</feature>
<dbReference type="PANTHER" id="PTHR23270:SF10">
    <property type="entry name" value="PROTEIN RRP5 HOMOLOG"/>
    <property type="match status" value="1"/>
</dbReference>
<sequence>MSATKRKANSTLPTKRSNKKSKSSSQVSQDAASVPIPAPEGELFQRGGADVLTPLERKQIRAKATQDALFEEESDRQYHGLSDSEGEPIERNDEADDNSAKPKVKKHKSSSIPTHERTSRPSKIDGLSYKRMRKGMLVLGCITRISKKDVTLALPNNLTGFAPLSSISGAIRRQLEEAEMQSSDEEDNEQRTDNHINLSRYLRVGQYLRASVLSSDDSSKKHIRLSTVPRDVNVGIKSEDLQQHVVVQGEVSSIEDHGAIIDLGLASGKAVAFISSTELGDLKLSSLEIGMPILCSVSSSNTNEKVVQLSADPKRFKAQNCVKSTTNVESLLPGTAIELMVHESTAHGIRGKMMDLVDVTSDIVHSGQLSSQATENTSPESGKKTRARVIFAKEENGHRHLGVSILPHILSLESSRSSDLDSSATATDSLPTGSIIDEMKIIKVIPSRGLLLDVGVEQLPGFAHISRISDKRVKELSATTDQWREGSVHRGRITGFNPIDGVFLVSLENGILELPFLGLDDARPGQIVQGIVSKFKSINGEIGGVVLEITDSVSGLVPANHLSDVQLQFPEKKFKIGSAIKARVLSIDPDQRRLTLTCKKTLLNSKADIWSSYSDVHIGSQSPGIIVTFLPSGALVEFYNRLKGFLPISEMSESFIRDPKEHFRIGQAINLRAISINPDERRLVVSCRQDTELTDGTEQLLEKLQVGLLVSGKVSEKLADEFVLDIDNTSIKAILPISHLVDGSDAKCAQAAKRIRVEQTLQELAILVLNKSKRYIRLTKRASLVKALSLQKIPSTLDSLIPGEEVTGFVKNITSIGVFVQFANSLTGLLHKTQITGESRNAEQFGLHRNQTITARVLSVDPDQQRFFLTQKVEPQDTANKIAKPNDSNDTAALVNPIDGASTSFKLGQLTKAKIIAVKDTQLNVQLADGVQGRIDISQVFDTWKQIKNKKHPLRSYQKGQLVNVKILGIHDAKNHKFLPLTHRRGNAVFELTAKPSDQVENTVPRLVLADMKTDDTHLCFVNNVRSDHLWVNISTEIRGRIDVLDLTENAQEMEDLAKHFPIGCAIQARVVKVDKAENHLDLTAFSSEKIRPQTIEDIVIGQTVSGRISKILDKLVIVQISELLSAAIHICDLEDDFSIADPRALRIRQAVTAVVTGLDKERKDVWLSKRPSKLHSHPVTVQDPELYNLSEVHLNDVRRGFVKNITDQGLFVSLSRTLTAFIRVSELSDQFLKNWKDKFALHQLVKGKVISVNASADQIQLSLKESVVDANYTAPLQFEDFAVGKIYHGRVRKVEDYGVFVVLDKSKNISGLCHKSQLADGAISSPKDLYEEGDSVKVKILKIDKDSKRINLGMKASYLTGKDSTVDDNASIEMNGAAADGISIEDNDSSLEIDGGVKIEVPRQGHQETTDMPVLTTRTLNQKTQGLDLGGFDWSGGLADQQSDEEMLDLEEQRPDSKKRKSGTAAIQVDRTGDLDTNGAQSVSDFERLLMGQPNSSFLWLSYMAFHLQLSEVEKARQVAERALRTINNESKATQDEVLNIWIGFLNLENSYGDDDTIDEVFKRACVYSNPQEVYTRLASIYIQSDKQEKANTLFEEMIKKFSSEPGIWQNYASFLFDVVGDTEKARALLPRAMQSLPASTHIDIATKFAQLEFKSTHGDSERGRTIFEGLIENFPKRLDLWNVLLDLEIKAGSKDQVRQLFDRIVSGKIKPQKAKFFFKKWLQYEEKEGDAKSQEKVKAIAAEFVRKHEETKN</sequence>
<proteinExistence type="predicted"/>
<keyword evidence="4" id="KW-0677">Repeat</keyword>
<evidence type="ECO:0000256" key="4">
    <source>
        <dbReference type="ARBA" id="ARBA00022737"/>
    </source>
</evidence>
<evidence type="ECO:0000256" key="2">
    <source>
        <dbReference type="ARBA" id="ARBA00022552"/>
    </source>
</evidence>
<dbReference type="FunFam" id="2.40.50.140:FF:000155">
    <property type="entry name" value="rRNA biogenesis protein RRP5"/>
    <property type="match status" value="1"/>
</dbReference>
<dbReference type="InterPro" id="IPR011990">
    <property type="entry name" value="TPR-like_helical_dom_sf"/>
</dbReference>
<feature type="domain" description="S1 motif" evidence="8">
    <location>
        <begin position="707"/>
        <end position="781"/>
    </location>
</feature>
<dbReference type="InterPro" id="IPR057302">
    <property type="entry name" value="Rrp5_S1"/>
</dbReference>
<accession>A0A8H3EPC2</accession>
<dbReference type="PROSITE" id="PS50126">
    <property type="entry name" value="S1"/>
    <property type="match status" value="12"/>
</dbReference>
<keyword evidence="2" id="KW-0698">rRNA processing</keyword>
<dbReference type="Pfam" id="PF23459">
    <property type="entry name" value="S1_RRP5"/>
    <property type="match status" value="1"/>
</dbReference>
<feature type="region of interest" description="Disordered" evidence="7">
    <location>
        <begin position="1"/>
        <end position="127"/>
    </location>
</feature>
<dbReference type="Pfam" id="PF23231">
    <property type="entry name" value="HAT_Syf1_CNRKL1_C"/>
    <property type="match status" value="1"/>
</dbReference>
<dbReference type="Gene3D" id="1.25.40.10">
    <property type="entry name" value="Tetratricopeptide repeat domain"/>
    <property type="match status" value="1"/>
</dbReference>
<keyword evidence="6" id="KW-0175">Coiled coil</keyword>
<dbReference type="GO" id="GO:0006364">
    <property type="term" value="P:rRNA processing"/>
    <property type="evidence" value="ECO:0007669"/>
    <property type="project" value="UniProtKB-KW"/>
</dbReference>
<dbReference type="FunFam" id="2.40.50.140:FF:000159">
    <property type="entry name" value="rRNA biogenesis protein rrp5"/>
    <property type="match status" value="1"/>
</dbReference>
<dbReference type="GO" id="GO:0032040">
    <property type="term" value="C:small-subunit processome"/>
    <property type="evidence" value="ECO:0007669"/>
    <property type="project" value="TreeGrafter"/>
</dbReference>
<protein>
    <recommendedName>
        <fullName evidence="8">S1 motif domain-containing protein</fullName>
    </recommendedName>
</protein>
<feature type="region of interest" description="Disordered" evidence="7">
    <location>
        <begin position="1442"/>
        <end position="1479"/>
    </location>
</feature>
<evidence type="ECO:0000256" key="7">
    <source>
        <dbReference type="SAM" id="MobiDB-lite"/>
    </source>
</evidence>
<feature type="domain" description="S1 motif" evidence="8">
    <location>
        <begin position="1015"/>
        <end position="1086"/>
    </location>
</feature>
<dbReference type="CDD" id="cd05698">
    <property type="entry name" value="S1_Rrp5_repeat_hs6_sc5"/>
    <property type="match status" value="1"/>
</dbReference>
<comment type="caution">
    <text evidence="9">The sequence shown here is derived from an EMBL/GenBank/DDBJ whole genome shotgun (WGS) entry which is preliminary data.</text>
</comment>
<feature type="compositionally biased region" description="Low complexity" evidence="7">
    <location>
        <begin position="23"/>
        <end position="34"/>
    </location>
</feature>
<keyword evidence="5" id="KW-0539">Nucleus</keyword>
<dbReference type="SMART" id="SM00316">
    <property type="entry name" value="S1"/>
    <property type="match status" value="12"/>
</dbReference>
<evidence type="ECO:0000256" key="5">
    <source>
        <dbReference type="ARBA" id="ARBA00023242"/>
    </source>
</evidence>
<dbReference type="CDD" id="cd05693">
    <property type="entry name" value="S1_Rrp5_repeat_hs1_sc1"/>
    <property type="match status" value="1"/>
</dbReference>
<reference evidence="9" key="1">
    <citation type="submission" date="2021-03" db="EMBL/GenBank/DDBJ databases">
        <authorList>
            <person name="Tagirdzhanova G."/>
        </authorList>
    </citation>
    <scope>NUCLEOTIDE SEQUENCE</scope>
</reference>
<dbReference type="Pfam" id="PF24685">
    <property type="entry name" value="OB_RRP5_4th"/>
    <property type="match status" value="1"/>
</dbReference>
<dbReference type="InterPro" id="IPR057301">
    <property type="entry name" value="Rrp5_OB_4th"/>
</dbReference>
<feature type="domain" description="S1 motif" evidence="8">
    <location>
        <begin position="525"/>
        <end position="599"/>
    </location>
</feature>
<dbReference type="GO" id="GO:0003723">
    <property type="term" value="F:RNA binding"/>
    <property type="evidence" value="ECO:0007669"/>
    <property type="project" value="TreeGrafter"/>
</dbReference>
<dbReference type="PANTHER" id="PTHR23270">
    <property type="entry name" value="PROGRAMMED CELL DEATH PROTEIN 11 PRE-RRNA PROCESSING PROTEIN RRP5"/>
    <property type="match status" value="1"/>
</dbReference>
<dbReference type="FunFam" id="2.40.50.140:FF:000103">
    <property type="entry name" value="protein RRP5 homolog"/>
    <property type="match status" value="2"/>
</dbReference>
<dbReference type="FunFam" id="1.25.40.10:FF:000065">
    <property type="entry name" value="Programmed cell death 11"/>
    <property type="match status" value="1"/>
</dbReference>
<name>A0A8H3EPC2_9LECA</name>
<dbReference type="Gene3D" id="2.40.50.140">
    <property type="entry name" value="Nucleic acid-binding proteins"/>
    <property type="match status" value="10"/>
</dbReference>
<feature type="domain" description="S1 motif" evidence="8">
    <location>
        <begin position="619"/>
        <end position="688"/>
    </location>
</feature>
<dbReference type="InterPro" id="IPR012340">
    <property type="entry name" value="NA-bd_OB-fold"/>
</dbReference>
<dbReference type="InterPro" id="IPR003029">
    <property type="entry name" value="S1_domain"/>
</dbReference>
<evidence type="ECO:0000256" key="6">
    <source>
        <dbReference type="SAM" id="Coils"/>
    </source>
</evidence>
<organism evidence="9 10">
    <name type="scientific">Gomphillus americanus</name>
    <dbReference type="NCBI Taxonomy" id="1940652"/>
    <lineage>
        <taxon>Eukaryota</taxon>
        <taxon>Fungi</taxon>
        <taxon>Dikarya</taxon>
        <taxon>Ascomycota</taxon>
        <taxon>Pezizomycotina</taxon>
        <taxon>Lecanoromycetes</taxon>
        <taxon>OSLEUM clade</taxon>
        <taxon>Ostropomycetidae</taxon>
        <taxon>Ostropales</taxon>
        <taxon>Graphidaceae</taxon>
        <taxon>Gomphilloideae</taxon>
        <taxon>Gomphillus</taxon>
    </lineage>
</organism>
<dbReference type="CDD" id="cd05703">
    <property type="entry name" value="S1_Rrp5_repeat_hs12_sc9"/>
    <property type="match status" value="1"/>
</dbReference>
<feature type="domain" description="S1 motif" evidence="8">
    <location>
        <begin position="803"/>
        <end position="872"/>
    </location>
</feature>
<dbReference type="InterPro" id="IPR045209">
    <property type="entry name" value="Rrp5"/>
</dbReference>
<feature type="domain" description="S1 motif" evidence="8">
    <location>
        <begin position="908"/>
        <end position="984"/>
    </location>
</feature>
<dbReference type="SUPFAM" id="SSF48452">
    <property type="entry name" value="TPR-like"/>
    <property type="match status" value="2"/>
</dbReference>
<dbReference type="EMBL" id="CAJPDQ010000003">
    <property type="protein sequence ID" value="CAF9906516.1"/>
    <property type="molecule type" value="Genomic_DNA"/>
</dbReference>
<evidence type="ECO:0000313" key="9">
    <source>
        <dbReference type="EMBL" id="CAF9906516.1"/>
    </source>
</evidence>
<feature type="domain" description="S1 motif" evidence="8">
    <location>
        <begin position="1285"/>
        <end position="1356"/>
    </location>
</feature>
<dbReference type="Pfam" id="PF00575">
    <property type="entry name" value="S1"/>
    <property type="match status" value="4"/>
</dbReference>
<feature type="domain" description="S1 motif" evidence="8">
    <location>
        <begin position="433"/>
        <end position="508"/>
    </location>
</feature>
<feature type="coiled-coil region" evidence="6">
    <location>
        <begin position="1511"/>
        <end position="1538"/>
    </location>
</feature>
<dbReference type="Proteomes" id="UP000664169">
    <property type="component" value="Unassembled WGS sequence"/>
</dbReference>
<feature type="domain" description="S1 motif" evidence="8">
    <location>
        <begin position="1102"/>
        <end position="1171"/>
    </location>
</feature>
<feature type="compositionally biased region" description="Basic and acidic residues" evidence="7">
    <location>
        <begin position="114"/>
        <end position="123"/>
    </location>
</feature>
<evidence type="ECO:0000256" key="1">
    <source>
        <dbReference type="ARBA" id="ARBA00004604"/>
    </source>
</evidence>
<evidence type="ECO:0000256" key="3">
    <source>
        <dbReference type="ARBA" id="ARBA00022553"/>
    </source>
</evidence>
<evidence type="ECO:0000259" key="8">
    <source>
        <dbReference type="PROSITE" id="PS50126"/>
    </source>
</evidence>
<feature type="domain" description="S1 motif" evidence="8">
    <location>
        <begin position="135"/>
        <end position="228"/>
    </location>
</feature>
<keyword evidence="10" id="KW-1185">Reference proteome</keyword>
<evidence type="ECO:0000313" key="10">
    <source>
        <dbReference type="Proteomes" id="UP000664169"/>
    </source>
</evidence>
<dbReference type="OrthoDB" id="412781at2759"/>
<feature type="domain" description="S1 motif" evidence="8">
    <location>
        <begin position="244"/>
        <end position="312"/>
    </location>
</feature>
<dbReference type="SUPFAM" id="SSF50249">
    <property type="entry name" value="Nucleic acid-binding proteins"/>
    <property type="match status" value="10"/>
</dbReference>
<dbReference type="InterPro" id="IPR048058">
    <property type="entry name" value="Rrp5_S1_rpt_hs11_sc8"/>
</dbReference>
<comment type="subcellular location">
    <subcellularLocation>
        <location evidence="1">Nucleus</location>
        <location evidence="1">Nucleolus</location>
    </subcellularLocation>
</comment>
<dbReference type="CDD" id="cd05702">
    <property type="entry name" value="S1_Rrp5_repeat_hs11_sc8"/>
    <property type="match status" value="1"/>
</dbReference>
<dbReference type="SMART" id="SM00386">
    <property type="entry name" value="HAT"/>
    <property type="match status" value="6"/>
</dbReference>
<dbReference type="CDD" id="cd05697">
    <property type="entry name" value="S1_Rrp5_repeat_hs5"/>
    <property type="match status" value="1"/>
</dbReference>
<dbReference type="InterPro" id="IPR055430">
    <property type="entry name" value="HAT_Syf1_CNRKL1_C"/>
</dbReference>
<gene>
    <name evidence="9" type="ORF">GOMPHAMPRED_004762</name>
</gene>